<keyword evidence="2" id="KW-0862">Zinc</keyword>
<evidence type="ECO:0000259" key="3">
    <source>
        <dbReference type="SMART" id="SM00829"/>
    </source>
</evidence>
<dbReference type="Gene3D" id="3.40.50.720">
    <property type="entry name" value="NAD(P)-binding Rossmann-like Domain"/>
    <property type="match status" value="1"/>
</dbReference>
<evidence type="ECO:0000256" key="1">
    <source>
        <dbReference type="ARBA" id="ARBA00022857"/>
    </source>
</evidence>
<dbReference type="PANTHER" id="PTHR44154:SF1">
    <property type="entry name" value="QUINONE OXIDOREDUCTASE"/>
    <property type="match status" value="1"/>
</dbReference>
<dbReference type="Pfam" id="PF08240">
    <property type="entry name" value="ADH_N"/>
    <property type="match status" value="1"/>
</dbReference>
<keyword evidence="2 4" id="KW-0560">Oxidoreductase</keyword>
<dbReference type="GO" id="GO:0003960">
    <property type="term" value="F:quinone reductase (NADPH) activity"/>
    <property type="evidence" value="ECO:0007669"/>
    <property type="project" value="UniProtKB-EC"/>
</dbReference>
<dbReference type="InterPro" id="IPR013154">
    <property type="entry name" value="ADH-like_N"/>
</dbReference>
<sequence>MRAIAFTRSLPASDPDALVDITLDTPQPGPRDLRVKVEAVSVNPVDVKVRAGGDQADPRVLGFDAAGIVDAVGSEVTLFKPGDAVFYAGSITRPGTNSEYHLVDERIVGRKPKTLDFAEAAAIPLTAITAYELLFDRIGVRKGAGSDTRSLLILGAAGGVGSIAIQLARTLTDLTVIGTASRTDSAEWARSLGAHHIVDHTKPMAPQLDALGFKTVDIILSLTGTTHNLPQLPELVAPKGHIGVIDDPKVFDIVPFKRKAVSLHWELMFTRPIFGLPDMIEQHTLLNEVADLVDAGKIRTTLTGKLGPINAANLRKAHEQVESGRMIGKVVLAGW</sequence>
<dbReference type="SUPFAM" id="SSF51735">
    <property type="entry name" value="NAD(P)-binding Rossmann-fold domains"/>
    <property type="match status" value="1"/>
</dbReference>
<protein>
    <recommendedName>
        <fullName evidence="2">Zinc-type alcohol dehydrogenase-like protein</fullName>
    </recommendedName>
</protein>
<evidence type="ECO:0000313" key="4">
    <source>
        <dbReference type="EMBL" id="MDQ0439789.1"/>
    </source>
</evidence>
<dbReference type="InterPro" id="IPR011032">
    <property type="entry name" value="GroES-like_sf"/>
</dbReference>
<gene>
    <name evidence="4" type="ORF">QO014_004195</name>
</gene>
<reference evidence="4 5" key="1">
    <citation type="submission" date="2023-07" db="EMBL/GenBank/DDBJ databases">
        <title>Genomic Encyclopedia of Type Strains, Phase IV (KMG-IV): sequencing the most valuable type-strain genomes for metagenomic binning, comparative biology and taxonomic classification.</title>
        <authorList>
            <person name="Goeker M."/>
        </authorList>
    </citation>
    <scope>NUCLEOTIDE SEQUENCE [LARGE SCALE GENOMIC DNA]</scope>
    <source>
        <strain evidence="4 5">B6-8</strain>
    </source>
</reference>
<organism evidence="4 5">
    <name type="scientific">Kaistia dalseonensis</name>
    <dbReference type="NCBI Taxonomy" id="410840"/>
    <lineage>
        <taxon>Bacteria</taxon>
        <taxon>Pseudomonadati</taxon>
        <taxon>Pseudomonadota</taxon>
        <taxon>Alphaproteobacteria</taxon>
        <taxon>Hyphomicrobiales</taxon>
        <taxon>Kaistiaceae</taxon>
        <taxon>Kaistia</taxon>
    </lineage>
</organism>
<feature type="domain" description="Enoyl reductase (ER)" evidence="3">
    <location>
        <begin position="13"/>
        <end position="332"/>
    </location>
</feature>
<dbReference type="Proteomes" id="UP001241603">
    <property type="component" value="Unassembled WGS sequence"/>
</dbReference>
<comment type="caution">
    <text evidence="4">The sequence shown here is derived from an EMBL/GenBank/DDBJ whole genome shotgun (WGS) entry which is preliminary data.</text>
</comment>
<name>A0ABU0HBV7_9HYPH</name>
<comment type="similarity">
    <text evidence="2">Belongs to the zinc-containing alcohol dehydrogenase family. Quinone oxidoreductase subfamily.</text>
</comment>
<dbReference type="CDD" id="cd08252">
    <property type="entry name" value="AL_MDR"/>
    <property type="match status" value="1"/>
</dbReference>
<dbReference type="Gene3D" id="3.90.180.10">
    <property type="entry name" value="Medium-chain alcohol dehydrogenases, catalytic domain"/>
    <property type="match status" value="1"/>
</dbReference>
<dbReference type="NCBIfam" id="TIGR02817">
    <property type="entry name" value="adh_fam_1"/>
    <property type="match status" value="1"/>
</dbReference>
<dbReference type="EMBL" id="JAUSVO010000006">
    <property type="protein sequence ID" value="MDQ0439789.1"/>
    <property type="molecule type" value="Genomic_DNA"/>
</dbReference>
<keyword evidence="1" id="KW-0521">NADP</keyword>
<dbReference type="SUPFAM" id="SSF50129">
    <property type="entry name" value="GroES-like"/>
    <property type="match status" value="1"/>
</dbReference>
<proteinExistence type="inferred from homology"/>
<dbReference type="InterPro" id="IPR036291">
    <property type="entry name" value="NAD(P)-bd_dom_sf"/>
</dbReference>
<keyword evidence="5" id="KW-1185">Reference proteome</keyword>
<dbReference type="Pfam" id="PF13602">
    <property type="entry name" value="ADH_zinc_N_2"/>
    <property type="match status" value="1"/>
</dbReference>
<evidence type="ECO:0000313" key="5">
    <source>
        <dbReference type="Proteomes" id="UP001241603"/>
    </source>
</evidence>
<dbReference type="PANTHER" id="PTHR44154">
    <property type="entry name" value="QUINONE OXIDOREDUCTASE"/>
    <property type="match status" value="1"/>
</dbReference>
<dbReference type="InterPro" id="IPR020843">
    <property type="entry name" value="ER"/>
</dbReference>
<keyword evidence="2" id="KW-0479">Metal-binding</keyword>
<dbReference type="SMART" id="SM00829">
    <property type="entry name" value="PKS_ER"/>
    <property type="match status" value="1"/>
</dbReference>
<evidence type="ECO:0000256" key="2">
    <source>
        <dbReference type="RuleBase" id="RU364000"/>
    </source>
</evidence>
<accession>A0ABU0HBV7</accession>
<dbReference type="InterPro" id="IPR051603">
    <property type="entry name" value="Zinc-ADH_QOR/CCCR"/>
</dbReference>
<dbReference type="InterPro" id="IPR014182">
    <property type="entry name" value="ADH_Zn_typ-1"/>
</dbReference>
<dbReference type="RefSeq" id="WP_266350676.1">
    <property type="nucleotide sequence ID" value="NZ_JAPKNG010000006.1"/>
</dbReference>